<dbReference type="PIRSF" id="PIRSF004869">
    <property type="entry name" value="PflX_prd"/>
    <property type="match status" value="1"/>
</dbReference>
<proteinExistence type="predicted"/>
<dbReference type="InterPro" id="IPR058240">
    <property type="entry name" value="rSAM_sf"/>
</dbReference>
<feature type="binding site" evidence="6">
    <location>
        <position position="89"/>
    </location>
    <ligand>
        <name>[4Fe-4S] cluster</name>
        <dbReference type="ChEBI" id="CHEBI:49883"/>
        <note>4Fe-4S-S-AdoMet</note>
    </ligand>
</feature>
<evidence type="ECO:0000256" key="2">
    <source>
        <dbReference type="ARBA" id="ARBA00022691"/>
    </source>
</evidence>
<feature type="binding site" evidence="6">
    <location>
        <position position="82"/>
    </location>
    <ligand>
        <name>[4Fe-4S] cluster</name>
        <dbReference type="ChEBI" id="CHEBI:49883"/>
        <note>4Fe-4S-S-AdoMet</note>
    </ligand>
</feature>
<dbReference type="EMBL" id="JAPAAF010000017">
    <property type="protein sequence ID" value="MCW0483518.1"/>
    <property type="molecule type" value="Genomic_DNA"/>
</dbReference>
<evidence type="ECO:0000313" key="8">
    <source>
        <dbReference type="EMBL" id="MCW0483518.1"/>
    </source>
</evidence>
<dbReference type="GO" id="GO:0051539">
    <property type="term" value="F:4 iron, 4 sulfur cluster binding"/>
    <property type="evidence" value="ECO:0007669"/>
    <property type="project" value="UniProtKB-KW"/>
</dbReference>
<dbReference type="InterPro" id="IPR013785">
    <property type="entry name" value="Aldolase_TIM"/>
</dbReference>
<evidence type="ECO:0000259" key="7">
    <source>
        <dbReference type="PROSITE" id="PS51918"/>
    </source>
</evidence>
<dbReference type="GO" id="GO:0003824">
    <property type="term" value="F:catalytic activity"/>
    <property type="evidence" value="ECO:0007669"/>
    <property type="project" value="InterPro"/>
</dbReference>
<keyword evidence="2 6" id="KW-0949">S-adenosyl-L-methionine</keyword>
<keyword evidence="4 6" id="KW-0408">Iron</keyword>
<dbReference type="PROSITE" id="PS51918">
    <property type="entry name" value="RADICAL_SAM"/>
    <property type="match status" value="1"/>
</dbReference>
<dbReference type="RefSeq" id="WP_282592119.1">
    <property type="nucleotide sequence ID" value="NZ_JAPAAF010000017.1"/>
</dbReference>
<dbReference type="InterPro" id="IPR027596">
    <property type="entry name" value="AmmeMemoSam_rS"/>
</dbReference>
<dbReference type="GO" id="GO:0046872">
    <property type="term" value="F:metal ion binding"/>
    <property type="evidence" value="ECO:0007669"/>
    <property type="project" value="UniProtKB-KW"/>
</dbReference>
<comment type="cofactor">
    <cofactor evidence="6">
        <name>[4Fe-4S] cluster</name>
        <dbReference type="ChEBI" id="CHEBI:49883"/>
    </cofactor>
    <text evidence="6">Binds 1 [4Fe-4S] cluster. The cluster is coordinated with 3 cysteines and an exchangeable S-adenosyl-L-methionine.</text>
</comment>
<feature type="domain" description="Radical SAM core" evidence="7">
    <location>
        <begin position="67"/>
        <end position="292"/>
    </location>
</feature>
<dbReference type="AlphaFoldDB" id="A0AA41YC08"/>
<comment type="caution">
    <text evidence="8">The sequence shown here is derived from an EMBL/GenBank/DDBJ whole genome shotgun (WGS) entry which is preliminary data.</text>
</comment>
<keyword evidence="9" id="KW-1185">Reference proteome</keyword>
<keyword evidence="1" id="KW-0004">4Fe-4S</keyword>
<evidence type="ECO:0000313" key="9">
    <source>
        <dbReference type="Proteomes" id="UP001163821"/>
    </source>
</evidence>
<evidence type="ECO:0000256" key="5">
    <source>
        <dbReference type="ARBA" id="ARBA00023014"/>
    </source>
</evidence>
<keyword evidence="5 6" id="KW-0411">Iron-sulfur</keyword>
<sequence>MHEALFYTKLYENKVKCQLCPTLCELDDGDVGNCGTRKNHGGMLVSEVYGQLAAINLDPIEKKPLYHFYPGEKILSIGTVGCNFHCDFCQNYSLSQSMVTNGGSFHPYSPDSLIDMALSTNHNLGLAFTYNESTVFYEFMLDAAIRAHEKGLVNVMVSNGYILPHPLEKLLPHIDAFNIDLKAFNENFYRQYCQGMLKPVLKTLRMIARAGNHLELTNLVIPGLNDQEAEFTDMCRWIANELGRTTVLHLSRYFPAYKMKLPPTPSETMFRLYDLAKEQLSHVYLGNMTAGDHDDTFCPHCGHRLIERDAYHVRITGMDGQGRCANCQTQVIKYFSHAASHS</sequence>
<dbReference type="Pfam" id="PF04055">
    <property type="entry name" value="Radical_SAM"/>
    <property type="match status" value="1"/>
</dbReference>
<dbReference type="SFLD" id="SFLDG01101">
    <property type="entry name" value="Uncharacterised_Radical_SAM_Su"/>
    <property type="match status" value="1"/>
</dbReference>
<organism evidence="8 9">
    <name type="scientific">Gaoshiqia sediminis</name>
    <dbReference type="NCBI Taxonomy" id="2986998"/>
    <lineage>
        <taxon>Bacteria</taxon>
        <taxon>Pseudomonadati</taxon>
        <taxon>Bacteroidota</taxon>
        <taxon>Bacteroidia</taxon>
        <taxon>Marinilabiliales</taxon>
        <taxon>Prolixibacteraceae</taxon>
        <taxon>Gaoshiqia</taxon>
    </lineage>
</organism>
<evidence type="ECO:0000256" key="6">
    <source>
        <dbReference type="PIRSR" id="PIRSR004869-50"/>
    </source>
</evidence>
<dbReference type="NCBIfam" id="TIGR04337">
    <property type="entry name" value="AmmeMemoSam_rS"/>
    <property type="match status" value="1"/>
</dbReference>
<dbReference type="InterPro" id="IPR016431">
    <property type="entry name" value="Pyrv-formate_lyase-activ_prd"/>
</dbReference>
<feature type="binding site" evidence="6">
    <location>
        <position position="86"/>
    </location>
    <ligand>
        <name>[4Fe-4S] cluster</name>
        <dbReference type="ChEBI" id="CHEBI:49883"/>
        <note>4Fe-4S-S-AdoMet</note>
    </ligand>
</feature>
<dbReference type="InterPro" id="IPR007197">
    <property type="entry name" value="rSAM"/>
</dbReference>
<accession>A0AA41YC08</accession>
<protein>
    <submittedName>
        <fullName evidence="8">AmmeMemoRadiSam system radical SAM enzyme</fullName>
    </submittedName>
</protein>
<dbReference type="SUPFAM" id="SSF102114">
    <property type="entry name" value="Radical SAM enzymes"/>
    <property type="match status" value="1"/>
</dbReference>
<dbReference type="CDD" id="cd01335">
    <property type="entry name" value="Radical_SAM"/>
    <property type="match status" value="1"/>
</dbReference>
<dbReference type="Gene3D" id="3.20.20.70">
    <property type="entry name" value="Aldolase class I"/>
    <property type="match status" value="1"/>
</dbReference>
<reference evidence="8" key="1">
    <citation type="submission" date="2022-10" db="EMBL/GenBank/DDBJ databases">
        <title>Gaoshiqiia sediminis gen. nov., sp. nov., isolated from coastal sediment.</title>
        <authorList>
            <person name="Yu W.X."/>
            <person name="Mu D.S."/>
            <person name="Du J.Z."/>
            <person name="Liang Y.Q."/>
        </authorList>
    </citation>
    <scope>NUCLEOTIDE SEQUENCE</scope>
    <source>
        <strain evidence="8">A06</strain>
    </source>
</reference>
<name>A0AA41YC08_9BACT</name>
<evidence type="ECO:0000256" key="1">
    <source>
        <dbReference type="ARBA" id="ARBA00022485"/>
    </source>
</evidence>
<dbReference type="SFLD" id="SFLDS00029">
    <property type="entry name" value="Radical_SAM"/>
    <property type="match status" value="1"/>
</dbReference>
<keyword evidence="3 6" id="KW-0479">Metal-binding</keyword>
<dbReference type="Proteomes" id="UP001163821">
    <property type="component" value="Unassembled WGS sequence"/>
</dbReference>
<dbReference type="PANTHER" id="PTHR30352:SF5">
    <property type="entry name" value="PYRUVATE FORMATE-LYASE 1-ACTIVATING ENZYME"/>
    <property type="match status" value="1"/>
</dbReference>
<evidence type="ECO:0000256" key="3">
    <source>
        <dbReference type="ARBA" id="ARBA00022723"/>
    </source>
</evidence>
<evidence type="ECO:0000256" key="4">
    <source>
        <dbReference type="ARBA" id="ARBA00023004"/>
    </source>
</evidence>
<dbReference type="PANTHER" id="PTHR30352">
    <property type="entry name" value="PYRUVATE FORMATE-LYASE-ACTIVATING ENZYME"/>
    <property type="match status" value="1"/>
</dbReference>
<gene>
    <name evidence="8" type="primary">amrS</name>
    <name evidence="8" type="ORF">N2K84_12310</name>
</gene>
<dbReference type="InterPro" id="IPR034457">
    <property type="entry name" value="Organic_radical-activating"/>
</dbReference>